<comment type="caution">
    <text evidence="2">The sequence shown here is derived from an EMBL/GenBank/DDBJ whole genome shotgun (WGS) entry which is preliminary data.</text>
</comment>
<evidence type="ECO:0000256" key="1">
    <source>
        <dbReference type="SAM" id="Coils"/>
    </source>
</evidence>
<protein>
    <submittedName>
        <fullName evidence="2">Uncharacterized protein</fullName>
    </submittedName>
</protein>
<accession>A0A1R3IUS1</accession>
<proteinExistence type="predicted"/>
<dbReference type="PANTHER" id="PTHR48200:SF1">
    <property type="entry name" value="AMINOTRANSFERASE-LIKE PLANT MOBILE DOMAIN-CONTAINING PROTEIN"/>
    <property type="match status" value="1"/>
</dbReference>
<dbReference type="PANTHER" id="PTHR48200">
    <property type="entry name" value="PROTEIN, PUTATIVE-RELATED"/>
    <property type="match status" value="1"/>
</dbReference>
<dbReference type="OrthoDB" id="10688908at2759"/>
<keyword evidence="3" id="KW-1185">Reference proteome</keyword>
<organism evidence="2 3">
    <name type="scientific">Corchorus olitorius</name>
    <dbReference type="NCBI Taxonomy" id="93759"/>
    <lineage>
        <taxon>Eukaryota</taxon>
        <taxon>Viridiplantae</taxon>
        <taxon>Streptophyta</taxon>
        <taxon>Embryophyta</taxon>
        <taxon>Tracheophyta</taxon>
        <taxon>Spermatophyta</taxon>
        <taxon>Magnoliopsida</taxon>
        <taxon>eudicotyledons</taxon>
        <taxon>Gunneridae</taxon>
        <taxon>Pentapetalae</taxon>
        <taxon>rosids</taxon>
        <taxon>malvids</taxon>
        <taxon>Malvales</taxon>
        <taxon>Malvaceae</taxon>
        <taxon>Grewioideae</taxon>
        <taxon>Apeibeae</taxon>
        <taxon>Corchorus</taxon>
    </lineage>
</organism>
<sequence length="806" mass="89995">MRRDHGRIVKKYSRSLKVESLNARTGRSPGAEGSFQRGSFGGLLTPNHGVCAAGSGILGSGSQSVPSKSIVDGGASFRNHVDSMALRGNRVARALTFEEKSCEIVSRMGGKAVAHPPISQGRLQDNRDRGVSYDKDMGHIGAAKQGDNGATSKLKQPMQSGIRNLLRGKQNVEESLGENLVGFGAIATGNNLTHSSPNPNNRVGVSVPVEGPMIPGIVPTILGHPHININPPHKGSHNQVAARPIIESNLATNQVSKNVEYSTDESYDPAFPFVFGAGGLGTRKVRKWKKQARVSEHYSFDLLCHEAPFRASSKRSTGISIQGDNYGGNFKRSREADKAIDTHQAALSVPPDDRVATQEKVTAAQNEKEGAEVEDLAFFVKDFIFLPLLSMVEAFVNFLHDDARCLLHVQKWKSMNIFTENCTVTTLASSIQTQLFDFIETHYCYSTAVDNQQDVKTFMTGVQREKGTVYRGVMCPLCLKELTSFCRKMTSLNCLEYGENGKAQNSKLSLKVILGHIEFAVVDLVDHVRHGTDPSSAIVADTIMSLNICRKTSGERFLGCAQLLSMWIRGHFECEISQFTEGLRRCVSYAPIMVGRQFGLQQFIPATNGLNQLEFLYGEPGYLSKLDEISQDWHKVRKVSKGRQHDEGNEVAIGYLEWQTKRVKDVILPPEEKFGHPVGPESCDTTEMVLAKKKLEGENVELARQSQELLKEVERWKAEARQEGKEKQNMGMENDDLKRAINDLEKDHSAVMNELKGCREENDNLQTKHMEKGMKRKNFRYQWLDLNMNYKCYKRPRKHLRVRIRR</sequence>
<evidence type="ECO:0000313" key="3">
    <source>
        <dbReference type="Proteomes" id="UP000187203"/>
    </source>
</evidence>
<dbReference type="AlphaFoldDB" id="A0A1R3IUS1"/>
<name>A0A1R3IUS1_9ROSI</name>
<dbReference type="EMBL" id="AWUE01017600">
    <property type="protein sequence ID" value="OMO86260.1"/>
    <property type="molecule type" value="Genomic_DNA"/>
</dbReference>
<reference evidence="3" key="1">
    <citation type="submission" date="2013-09" db="EMBL/GenBank/DDBJ databases">
        <title>Corchorus olitorius genome sequencing.</title>
        <authorList>
            <person name="Alam M."/>
            <person name="Haque M.S."/>
            <person name="Islam M.S."/>
            <person name="Emdad E.M."/>
            <person name="Islam M.M."/>
            <person name="Ahmed B."/>
            <person name="Halim A."/>
            <person name="Hossen Q.M.M."/>
            <person name="Hossain M.Z."/>
            <person name="Ahmed R."/>
            <person name="Khan M.M."/>
            <person name="Islam R."/>
            <person name="Rashid M.M."/>
            <person name="Khan S.A."/>
            <person name="Rahman M.S."/>
            <person name="Alam M."/>
            <person name="Yahiya A.S."/>
            <person name="Khan M.S."/>
            <person name="Azam M.S."/>
            <person name="Haque T."/>
            <person name="Lashkar M.Z.H."/>
            <person name="Akhand A.I."/>
            <person name="Morshed G."/>
            <person name="Roy S."/>
            <person name="Uddin K.S."/>
            <person name="Rabeya T."/>
            <person name="Hossain A.S."/>
            <person name="Chowdhury A."/>
            <person name="Snigdha A.R."/>
            <person name="Mortoza M.S."/>
            <person name="Matin S.A."/>
            <person name="Hoque S.M.E."/>
            <person name="Islam M.K."/>
            <person name="Roy D.K."/>
            <person name="Haider R."/>
            <person name="Moosa M.M."/>
            <person name="Elias S.M."/>
            <person name="Hasan A.M."/>
            <person name="Jahan S."/>
            <person name="Shafiuddin M."/>
            <person name="Mahmood N."/>
            <person name="Shommy N.S."/>
        </authorList>
    </citation>
    <scope>NUCLEOTIDE SEQUENCE [LARGE SCALE GENOMIC DNA]</scope>
    <source>
        <strain evidence="3">cv. O-4</strain>
    </source>
</reference>
<feature type="coiled-coil region" evidence="1">
    <location>
        <begin position="692"/>
        <end position="768"/>
    </location>
</feature>
<evidence type="ECO:0000313" key="2">
    <source>
        <dbReference type="EMBL" id="OMO86260.1"/>
    </source>
</evidence>
<dbReference type="Proteomes" id="UP000187203">
    <property type="component" value="Unassembled WGS sequence"/>
</dbReference>
<gene>
    <name evidence="2" type="ORF">COLO4_21258</name>
</gene>
<keyword evidence="1" id="KW-0175">Coiled coil</keyword>